<keyword evidence="4 6" id="KW-1133">Transmembrane helix</keyword>
<evidence type="ECO:0000256" key="4">
    <source>
        <dbReference type="ARBA" id="ARBA00022989"/>
    </source>
</evidence>
<keyword evidence="2" id="KW-1003">Cell membrane</keyword>
<evidence type="ECO:0000256" key="5">
    <source>
        <dbReference type="ARBA" id="ARBA00023136"/>
    </source>
</evidence>
<proteinExistence type="predicted"/>
<gene>
    <name evidence="8" type="ORF">OLX77_05575</name>
</gene>
<name>A0A9X4RLE8_9BACT</name>
<sequence>MTNKGNDMPMNGETTPQPQYAGFLARGMAMGIDILLIHLLYFACLCATAAVLWVHSPHWLVLIPSLLFCLLLFLLTFPLFIAVYFLALHGWQGQTLGKMFMGLRVIRSDGGEVTPGIAFLRFIGFALSILPVGLGLFWSIIDREKCGWHDHVADTRVVLKVSS</sequence>
<evidence type="ECO:0000313" key="9">
    <source>
        <dbReference type="Proteomes" id="UP001154240"/>
    </source>
</evidence>
<dbReference type="PANTHER" id="PTHR36115">
    <property type="entry name" value="PROLINE-RICH ANTIGEN HOMOLOG-RELATED"/>
    <property type="match status" value="1"/>
</dbReference>
<feature type="transmembrane region" description="Helical" evidence="6">
    <location>
        <begin position="118"/>
        <end position="141"/>
    </location>
</feature>
<reference evidence="8" key="2">
    <citation type="submission" date="2022-10" db="EMBL/GenBank/DDBJ databases">
        <authorList>
            <person name="Aronson H.S."/>
        </authorList>
    </citation>
    <scope>NUCLEOTIDE SEQUENCE</scope>
    <source>
        <strain evidence="8">RS19-109</strain>
    </source>
</reference>
<evidence type="ECO:0000256" key="1">
    <source>
        <dbReference type="ARBA" id="ARBA00004651"/>
    </source>
</evidence>
<accession>A0A9X4RLE8</accession>
<protein>
    <submittedName>
        <fullName evidence="8">RDD family protein</fullName>
    </submittedName>
</protein>
<keyword evidence="3 6" id="KW-0812">Transmembrane</keyword>
<dbReference type="GO" id="GO:0005886">
    <property type="term" value="C:plasma membrane"/>
    <property type="evidence" value="ECO:0007669"/>
    <property type="project" value="UniProtKB-SubCell"/>
</dbReference>
<feature type="domain" description="RDD" evidence="7">
    <location>
        <begin position="20"/>
        <end position="153"/>
    </location>
</feature>
<dbReference type="Pfam" id="PF06271">
    <property type="entry name" value="RDD"/>
    <property type="match status" value="1"/>
</dbReference>
<dbReference type="EMBL" id="JAPHEH010000001">
    <property type="protein sequence ID" value="MDG4475629.1"/>
    <property type="molecule type" value="Genomic_DNA"/>
</dbReference>
<dbReference type="AlphaFoldDB" id="A0A9X4RLE8"/>
<evidence type="ECO:0000313" key="8">
    <source>
        <dbReference type="EMBL" id="MDG4475629.1"/>
    </source>
</evidence>
<organism evidence="8 9">
    <name type="scientific">Thiovibrio frasassiensis</name>
    <dbReference type="NCBI Taxonomy" id="2984131"/>
    <lineage>
        <taxon>Bacteria</taxon>
        <taxon>Pseudomonadati</taxon>
        <taxon>Thermodesulfobacteriota</taxon>
        <taxon>Desulfobulbia</taxon>
        <taxon>Desulfobulbales</taxon>
        <taxon>Thiovibrionaceae</taxon>
        <taxon>Thiovibrio</taxon>
    </lineage>
</organism>
<evidence type="ECO:0000256" key="3">
    <source>
        <dbReference type="ARBA" id="ARBA00022692"/>
    </source>
</evidence>
<dbReference type="InterPro" id="IPR010432">
    <property type="entry name" value="RDD"/>
</dbReference>
<dbReference type="RefSeq" id="WP_307632602.1">
    <property type="nucleotide sequence ID" value="NZ_JAPHEH010000001.1"/>
</dbReference>
<evidence type="ECO:0000256" key="6">
    <source>
        <dbReference type="SAM" id="Phobius"/>
    </source>
</evidence>
<comment type="caution">
    <text evidence="8">The sequence shown here is derived from an EMBL/GenBank/DDBJ whole genome shotgun (WGS) entry which is preliminary data.</text>
</comment>
<reference evidence="8" key="1">
    <citation type="journal article" date="2022" name="bioRxiv">
        <title>Thiovibrio frasassiensisgen. nov., sp. nov., an autotrophic, elemental sulfur disproportionating bacterium isolated from sulfidic karst sediment, and proposal of Thiovibrionaceae fam. nov.</title>
        <authorList>
            <person name="Aronson H."/>
            <person name="Thomas C."/>
            <person name="Bhattacharyya M."/>
            <person name="Eckstein S."/>
            <person name="Jensen S."/>
            <person name="Barco R."/>
            <person name="Macalady J."/>
            <person name="Amend J."/>
        </authorList>
    </citation>
    <scope>NUCLEOTIDE SEQUENCE</scope>
    <source>
        <strain evidence="8">RS19-109</strain>
    </source>
</reference>
<evidence type="ECO:0000256" key="2">
    <source>
        <dbReference type="ARBA" id="ARBA00022475"/>
    </source>
</evidence>
<keyword evidence="9" id="KW-1185">Reference proteome</keyword>
<evidence type="ECO:0000259" key="7">
    <source>
        <dbReference type="Pfam" id="PF06271"/>
    </source>
</evidence>
<feature type="transmembrane region" description="Helical" evidence="6">
    <location>
        <begin position="34"/>
        <end position="54"/>
    </location>
</feature>
<comment type="subcellular location">
    <subcellularLocation>
        <location evidence="1">Cell membrane</location>
        <topology evidence="1">Multi-pass membrane protein</topology>
    </subcellularLocation>
</comment>
<dbReference type="InterPro" id="IPR051791">
    <property type="entry name" value="Pra-immunoreactive"/>
</dbReference>
<keyword evidence="5 6" id="KW-0472">Membrane</keyword>
<feature type="transmembrane region" description="Helical" evidence="6">
    <location>
        <begin position="66"/>
        <end position="91"/>
    </location>
</feature>
<dbReference type="Proteomes" id="UP001154240">
    <property type="component" value="Unassembled WGS sequence"/>
</dbReference>